<sequence length="52" mass="5804">MTSRDKVLQLDEIKAKAPVLPRQANVLLQRSPFFDFMGRRLFDLEGQGAAAG</sequence>
<gene>
    <name evidence="1" type="ORF">QYG89_03385</name>
</gene>
<comment type="caution">
    <text evidence="1">The sequence shown here is derived from an EMBL/GenBank/DDBJ whole genome shotgun (WGS) entry which is preliminary data.</text>
</comment>
<protein>
    <submittedName>
        <fullName evidence="1">Uncharacterized protein</fullName>
    </submittedName>
</protein>
<dbReference type="EMBL" id="JAUIYO010000001">
    <property type="protein sequence ID" value="MFK2824744.1"/>
    <property type="molecule type" value="Genomic_DNA"/>
</dbReference>
<accession>A0ABW8I5J1</accession>
<reference evidence="1 2" key="1">
    <citation type="submission" date="2023-07" db="EMBL/GenBank/DDBJ databases">
        <title>Bacillus lucianemedeirus sp. nov, a new species isolated from an immunobiological production facility.</title>
        <authorList>
            <person name="Costa L.V."/>
            <person name="Miranda R.V.S.L."/>
            <person name="Brandao M.L.L."/>
            <person name="Reis C.M.F."/>
            <person name="Frazao A.M."/>
            <person name="Cruz F.V."/>
            <person name="Baio P.V.P."/>
            <person name="Veras J.F.C."/>
            <person name="Ramos J.N."/>
            <person name="Vieira V."/>
        </authorList>
    </citation>
    <scope>NUCLEOTIDE SEQUENCE [LARGE SCALE GENOMIC DNA]</scope>
    <source>
        <strain evidence="1 2">B190/17</strain>
    </source>
</reference>
<dbReference type="RefSeq" id="WP_404314539.1">
    <property type="nucleotide sequence ID" value="NZ_JAUIYO010000001.1"/>
</dbReference>
<organism evidence="1 2">
    <name type="scientific">Bacillus lumedeiriae</name>
    <dbReference type="NCBI Taxonomy" id="3058829"/>
    <lineage>
        <taxon>Bacteria</taxon>
        <taxon>Bacillati</taxon>
        <taxon>Bacillota</taxon>
        <taxon>Bacilli</taxon>
        <taxon>Bacillales</taxon>
        <taxon>Bacillaceae</taxon>
        <taxon>Bacillus</taxon>
    </lineage>
</organism>
<proteinExistence type="predicted"/>
<evidence type="ECO:0000313" key="1">
    <source>
        <dbReference type="EMBL" id="MFK2824744.1"/>
    </source>
</evidence>
<name>A0ABW8I5J1_9BACI</name>
<keyword evidence="2" id="KW-1185">Reference proteome</keyword>
<evidence type="ECO:0000313" key="2">
    <source>
        <dbReference type="Proteomes" id="UP001619911"/>
    </source>
</evidence>
<dbReference type="Proteomes" id="UP001619911">
    <property type="component" value="Unassembled WGS sequence"/>
</dbReference>